<proteinExistence type="predicted"/>
<dbReference type="Proteomes" id="UP000287651">
    <property type="component" value="Unassembled WGS sequence"/>
</dbReference>
<reference evidence="3 4" key="1">
    <citation type="journal article" date="2014" name="Agronomy (Basel)">
        <title>A Draft Genome Sequence for Ensete ventricosum, the Drought-Tolerant Tree Against Hunger.</title>
        <authorList>
            <person name="Harrison J."/>
            <person name="Moore K.A."/>
            <person name="Paszkiewicz K."/>
            <person name="Jones T."/>
            <person name="Grant M."/>
            <person name="Ambacheew D."/>
            <person name="Muzemil S."/>
            <person name="Studholme D.J."/>
        </authorList>
    </citation>
    <scope>NUCLEOTIDE SEQUENCE [LARGE SCALE GENOMIC DNA]</scope>
</reference>
<feature type="coiled-coil region" evidence="1">
    <location>
        <begin position="194"/>
        <end position="249"/>
    </location>
</feature>
<organism evidence="3 4">
    <name type="scientific">Ensete ventricosum</name>
    <name type="common">Abyssinian banana</name>
    <name type="synonym">Musa ensete</name>
    <dbReference type="NCBI Taxonomy" id="4639"/>
    <lineage>
        <taxon>Eukaryota</taxon>
        <taxon>Viridiplantae</taxon>
        <taxon>Streptophyta</taxon>
        <taxon>Embryophyta</taxon>
        <taxon>Tracheophyta</taxon>
        <taxon>Spermatophyta</taxon>
        <taxon>Magnoliopsida</taxon>
        <taxon>Liliopsida</taxon>
        <taxon>Zingiberales</taxon>
        <taxon>Musaceae</taxon>
        <taxon>Ensete</taxon>
    </lineage>
</organism>
<feature type="compositionally biased region" description="Basic and acidic residues" evidence="2">
    <location>
        <begin position="33"/>
        <end position="42"/>
    </location>
</feature>
<comment type="caution">
    <text evidence="3">The sequence shown here is derived from an EMBL/GenBank/DDBJ whole genome shotgun (WGS) entry which is preliminary data.</text>
</comment>
<dbReference type="EMBL" id="AMZH03002492">
    <property type="protein sequence ID" value="RRT75391.1"/>
    <property type="molecule type" value="Genomic_DNA"/>
</dbReference>
<evidence type="ECO:0000313" key="3">
    <source>
        <dbReference type="EMBL" id="RRT75391.1"/>
    </source>
</evidence>
<sequence>MCENPRTGGGWSRNYVLGPGSSTTASVGPARRVWVDLRRAGDPCRGSQGSARGFSKMKRGGDSVGQKKKDRRKSPHKVDRATIRGKRPVDVSDEPPAPRQRPKLVRELCSAHAKVDGRDYHATRMCNLPERSSDAPLNPDLSPLTHKTPVWQSGEASATYIRGMLIPRLTIDLYTLLYEVLMDGATKAMVLADLEVARAGSASLERQLADLREQLDDSEDQLRGARAQVRQMEIELPDLARSKEALREDLLKKAIKEYKESPGFEMGLVRMGRVSLEYRYQLALARLQAQHPGVGIELDPFVTLLEDADVPMTDEQPFDNSLPPPEE</sequence>
<keyword evidence="1" id="KW-0175">Coiled coil</keyword>
<evidence type="ECO:0000313" key="4">
    <source>
        <dbReference type="Proteomes" id="UP000287651"/>
    </source>
</evidence>
<name>A0A427AGU2_ENSVE</name>
<gene>
    <name evidence="3" type="ORF">B296_00031264</name>
</gene>
<dbReference type="AlphaFoldDB" id="A0A427AGU2"/>
<protein>
    <submittedName>
        <fullName evidence="3">Uncharacterized protein</fullName>
    </submittedName>
</protein>
<accession>A0A427AGU2</accession>
<feature type="compositionally biased region" description="Basic and acidic residues" evidence="2">
    <location>
        <begin position="76"/>
        <end position="90"/>
    </location>
</feature>
<evidence type="ECO:0000256" key="2">
    <source>
        <dbReference type="SAM" id="MobiDB-lite"/>
    </source>
</evidence>
<feature type="region of interest" description="Disordered" evidence="2">
    <location>
        <begin position="1"/>
        <end position="101"/>
    </location>
</feature>
<evidence type="ECO:0000256" key="1">
    <source>
        <dbReference type="SAM" id="Coils"/>
    </source>
</evidence>